<evidence type="ECO:0000313" key="3">
    <source>
        <dbReference type="Proteomes" id="UP000004322"/>
    </source>
</evidence>
<keyword evidence="3" id="KW-1185">Reference proteome</keyword>
<dbReference type="RefSeq" id="WP_003048910.1">
    <property type="nucleotide sequence ID" value="NZ_AEUV02000002.1"/>
</dbReference>
<gene>
    <name evidence="2" type="ORF">STRCR_2043</name>
</gene>
<evidence type="ECO:0000256" key="1">
    <source>
        <dbReference type="SAM" id="SignalP"/>
    </source>
</evidence>
<dbReference type="Proteomes" id="UP000004322">
    <property type="component" value="Unassembled WGS sequence"/>
</dbReference>
<name>G5JRN4_STRCG</name>
<dbReference type="AlphaFoldDB" id="G5JRN4"/>
<keyword evidence="2" id="KW-0449">Lipoprotein</keyword>
<accession>G5JRN4</accession>
<feature type="signal peptide" evidence="1">
    <location>
        <begin position="1"/>
        <end position="23"/>
    </location>
</feature>
<sequence length="198" mass="22824">MKKYLVICMVLCTFLLAACQAQKSEESVTPKRSETVRLEKAKNLEVGVTYKISDSKNLNGSYIRFVDDQHYVNMNDRSHYTKKDIAEKSGDGEHFYPHISFTEGEYSKEGENYVLKPARTQRVEFKDPQHVNDKVIAFKRLDEGANAGVTLTIAKKDGGYAKNNQGFYSTLYKINKNLPNSIEDFIDQYDYQPEELHW</sequence>
<protein>
    <submittedName>
        <fullName evidence="2">Lipoprotein</fullName>
    </submittedName>
</protein>
<feature type="chain" id="PRO_5003479364" evidence="1">
    <location>
        <begin position="24"/>
        <end position="198"/>
    </location>
</feature>
<organism evidence="2 3">
    <name type="scientific">Streptococcus criceti HS-6</name>
    <dbReference type="NCBI Taxonomy" id="873449"/>
    <lineage>
        <taxon>Bacteria</taxon>
        <taxon>Bacillati</taxon>
        <taxon>Bacillota</taxon>
        <taxon>Bacilli</taxon>
        <taxon>Lactobacillales</taxon>
        <taxon>Streptococcaceae</taxon>
        <taxon>Streptococcus</taxon>
    </lineage>
</organism>
<comment type="caution">
    <text evidence="2">The sequence shown here is derived from an EMBL/GenBank/DDBJ whole genome shotgun (WGS) entry which is preliminary data.</text>
</comment>
<reference evidence="2" key="1">
    <citation type="submission" date="2011-07" db="EMBL/GenBank/DDBJ databases">
        <authorList>
            <person name="Stanhope M.J."/>
            <person name="Durkin A.S."/>
            <person name="Hostetler J."/>
            <person name="Kim M."/>
            <person name="Radune D."/>
            <person name="Singh I."/>
            <person name="Town C.D."/>
        </authorList>
    </citation>
    <scope>NUCLEOTIDE SEQUENCE [LARGE SCALE GENOMIC DNA]</scope>
    <source>
        <strain evidence="2">HS-6</strain>
    </source>
</reference>
<dbReference type="PROSITE" id="PS51257">
    <property type="entry name" value="PROKAR_LIPOPROTEIN"/>
    <property type="match status" value="1"/>
</dbReference>
<dbReference type="EMBL" id="AEUV02000002">
    <property type="protein sequence ID" value="EHI73343.1"/>
    <property type="molecule type" value="Genomic_DNA"/>
</dbReference>
<proteinExistence type="predicted"/>
<keyword evidence="1" id="KW-0732">Signal</keyword>
<evidence type="ECO:0000313" key="2">
    <source>
        <dbReference type="EMBL" id="EHI73343.1"/>
    </source>
</evidence>
<dbReference type="STRING" id="873449.STRCR_2043"/>
<dbReference type="OrthoDB" id="2239027at2"/>